<dbReference type="InterPro" id="IPR000524">
    <property type="entry name" value="Tscrpt_reg_HTH_GntR"/>
</dbReference>
<dbReference type="RefSeq" id="WP_093338064.1">
    <property type="nucleotide sequence ID" value="NZ_FOXD01000015.1"/>
</dbReference>
<gene>
    <name evidence="5" type="ORF">SAMN05518683_11533</name>
</gene>
<evidence type="ECO:0000313" key="6">
    <source>
        <dbReference type="Proteomes" id="UP000198892"/>
    </source>
</evidence>
<dbReference type="PANTHER" id="PTHR44846:SF1">
    <property type="entry name" value="MANNOSYL-D-GLYCERATE TRANSPORT_METABOLISM SYSTEM REPRESSOR MNGR-RELATED"/>
    <property type="match status" value="1"/>
</dbReference>
<dbReference type="GO" id="GO:0045892">
    <property type="term" value="P:negative regulation of DNA-templated transcription"/>
    <property type="evidence" value="ECO:0007669"/>
    <property type="project" value="TreeGrafter"/>
</dbReference>
<evidence type="ECO:0000256" key="3">
    <source>
        <dbReference type="ARBA" id="ARBA00023163"/>
    </source>
</evidence>
<sequence>MAKKKSQLHSLIKKDIIEKMESGYYRPGRLLPTETEFCSLYEVSRTTIRTALNHLIMEGYIYRKQGKGTFVAKGKVQQTLSSSTMRFSDQLRAQSRTPRIKVEECREDAADKKAAQKLGINEGDPIYIVKRTRFADDEEIQFEIAYVRKDLVPDLTKESAARSLYDTITANGHQLNRTEEQIKIVITDEEAAASLNISTGAPCFQISTITFIPSEEAVEYSEAYFRGDRVEFMIERNYQ</sequence>
<name>A0A1I5V545_9BACI</name>
<dbReference type="STRING" id="1884432.SAMN05518683_11533"/>
<dbReference type="SMART" id="SM00345">
    <property type="entry name" value="HTH_GNTR"/>
    <property type="match status" value="1"/>
</dbReference>
<feature type="domain" description="HTH gntR-type" evidence="4">
    <location>
        <begin position="6"/>
        <end position="74"/>
    </location>
</feature>
<organism evidence="5 6">
    <name type="scientific">Salibacterium halotolerans</name>
    <dbReference type="NCBI Taxonomy" id="1884432"/>
    <lineage>
        <taxon>Bacteria</taxon>
        <taxon>Bacillati</taxon>
        <taxon>Bacillota</taxon>
        <taxon>Bacilli</taxon>
        <taxon>Bacillales</taxon>
        <taxon>Bacillaceae</taxon>
    </lineage>
</organism>
<evidence type="ECO:0000256" key="1">
    <source>
        <dbReference type="ARBA" id="ARBA00023015"/>
    </source>
</evidence>
<dbReference type="CDD" id="cd07377">
    <property type="entry name" value="WHTH_GntR"/>
    <property type="match status" value="1"/>
</dbReference>
<keyword evidence="3" id="KW-0804">Transcription</keyword>
<protein>
    <submittedName>
        <fullName evidence="5">GntR family transcriptional regulator</fullName>
    </submittedName>
</protein>
<dbReference type="EMBL" id="FOXD01000015">
    <property type="protein sequence ID" value="SFQ02615.1"/>
    <property type="molecule type" value="Genomic_DNA"/>
</dbReference>
<dbReference type="SMART" id="SM00866">
    <property type="entry name" value="UTRA"/>
    <property type="match status" value="1"/>
</dbReference>
<dbReference type="PANTHER" id="PTHR44846">
    <property type="entry name" value="MANNOSYL-D-GLYCERATE TRANSPORT/METABOLISM SYSTEM REPRESSOR MNGR-RELATED"/>
    <property type="match status" value="1"/>
</dbReference>
<evidence type="ECO:0000256" key="2">
    <source>
        <dbReference type="ARBA" id="ARBA00023125"/>
    </source>
</evidence>
<keyword evidence="1" id="KW-0805">Transcription regulation</keyword>
<proteinExistence type="predicted"/>
<dbReference type="SUPFAM" id="SSF64288">
    <property type="entry name" value="Chorismate lyase-like"/>
    <property type="match status" value="1"/>
</dbReference>
<dbReference type="InterPro" id="IPR036390">
    <property type="entry name" value="WH_DNA-bd_sf"/>
</dbReference>
<dbReference type="InterPro" id="IPR036388">
    <property type="entry name" value="WH-like_DNA-bd_sf"/>
</dbReference>
<dbReference type="PROSITE" id="PS50949">
    <property type="entry name" value="HTH_GNTR"/>
    <property type="match status" value="1"/>
</dbReference>
<dbReference type="GO" id="GO:0003677">
    <property type="term" value="F:DNA binding"/>
    <property type="evidence" value="ECO:0007669"/>
    <property type="project" value="UniProtKB-KW"/>
</dbReference>
<keyword evidence="2" id="KW-0238">DNA-binding</keyword>
<dbReference type="Gene3D" id="3.40.1410.10">
    <property type="entry name" value="Chorismate lyase-like"/>
    <property type="match status" value="1"/>
</dbReference>
<dbReference type="SUPFAM" id="SSF46785">
    <property type="entry name" value="Winged helix' DNA-binding domain"/>
    <property type="match status" value="1"/>
</dbReference>
<accession>A0A1I5V545</accession>
<dbReference type="Pfam" id="PF07702">
    <property type="entry name" value="UTRA"/>
    <property type="match status" value="1"/>
</dbReference>
<dbReference type="AlphaFoldDB" id="A0A1I5V545"/>
<dbReference type="Proteomes" id="UP000198892">
    <property type="component" value="Unassembled WGS sequence"/>
</dbReference>
<reference evidence="6" key="1">
    <citation type="submission" date="2016-10" db="EMBL/GenBank/DDBJ databases">
        <authorList>
            <person name="Varghese N."/>
            <person name="Submissions S."/>
        </authorList>
    </citation>
    <scope>NUCLEOTIDE SEQUENCE [LARGE SCALE GENOMIC DNA]</scope>
    <source>
        <strain evidence="6">S7</strain>
    </source>
</reference>
<dbReference type="OrthoDB" id="457376at2"/>
<dbReference type="InterPro" id="IPR028978">
    <property type="entry name" value="Chorismate_lyase_/UTRA_dom_sf"/>
</dbReference>
<dbReference type="GO" id="GO:0003700">
    <property type="term" value="F:DNA-binding transcription factor activity"/>
    <property type="evidence" value="ECO:0007669"/>
    <property type="project" value="InterPro"/>
</dbReference>
<evidence type="ECO:0000259" key="4">
    <source>
        <dbReference type="PROSITE" id="PS50949"/>
    </source>
</evidence>
<dbReference type="PRINTS" id="PR00035">
    <property type="entry name" value="HTHGNTR"/>
</dbReference>
<dbReference type="InterPro" id="IPR050679">
    <property type="entry name" value="Bact_HTH_transcr_reg"/>
</dbReference>
<evidence type="ECO:0000313" key="5">
    <source>
        <dbReference type="EMBL" id="SFQ02615.1"/>
    </source>
</evidence>
<keyword evidence="6" id="KW-1185">Reference proteome</keyword>
<dbReference type="Pfam" id="PF00392">
    <property type="entry name" value="GntR"/>
    <property type="match status" value="1"/>
</dbReference>
<dbReference type="InterPro" id="IPR011663">
    <property type="entry name" value="UTRA"/>
</dbReference>
<dbReference type="Gene3D" id="1.10.10.10">
    <property type="entry name" value="Winged helix-like DNA-binding domain superfamily/Winged helix DNA-binding domain"/>
    <property type="match status" value="1"/>
</dbReference>